<keyword evidence="2" id="KW-1185">Reference proteome</keyword>
<sequence length="52" mass="5852">MCPKTYQCNDDICIRPKPRARAGAEAIGPCVNDLCPDGHFCVIDEYKCYPME</sequence>
<gene>
    <name evidence="1" type="ORF">OESDEN_09492</name>
</gene>
<organism evidence="1 2">
    <name type="scientific">Oesophagostomum dentatum</name>
    <name type="common">Nodular worm</name>
    <dbReference type="NCBI Taxonomy" id="61180"/>
    <lineage>
        <taxon>Eukaryota</taxon>
        <taxon>Metazoa</taxon>
        <taxon>Ecdysozoa</taxon>
        <taxon>Nematoda</taxon>
        <taxon>Chromadorea</taxon>
        <taxon>Rhabditida</taxon>
        <taxon>Rhabditina</taxon>
        <taxon>Rhabditomorpha</taxon>
        <taxon>Strongyloidea</taxon>
        <taxon>Strongylidae</taxon>
        <taxon>Oesophagostomum</taxon>
    </lineage>
</organism>
<proteinExistence type="predicted"/>
<protein>
    <recommendedName>
        <fullName evidence="3">CC domain-containing protein</fullName>
    </recommendedName>
</protein>
<evidence type="ECO:0000313" key="2">
    <source>
        <dbReference type="Proteomes" id="UP000053660"/>
    </source>
</evidence>
<dbReference type="AlphaFoldDB" id="A0A0B1T0C8"/>
<accession>A0A0B1T0C8</accession>
<dbReference type="OrthoDB" id="5791889at2759"/>
<dbReference type="Proteomes" id="UP000053660">
    <property type="component" value="Unassembled WGS sequence"/>
</dbReference>
<evidence type="ECO:0008006" key="3">
    <source>
        <dbReference type="Google" id="ProtNLM"/>
    </source>
</evidence>
<name>A0A0B1T0C8_OESDE</name>
<dbReference type="EMBL" id="KN552801">
    <property type="protein sequence ID" value="KHJ90659.1"/>
    <property type="molecule type" value="Genomic_DNA"/>
</dbReference>
<evidence type="ECO:0000313" key="1">
    <source>
        <dbReference type="EMBL" id="KHJ90659.1"/>
    </source>
</evidence>
<reference evidence="1 2" key="1">
    <citation type="submission" date="2014-03" db="EMBL/GenBank/DDBJ databases">
        <title>Draft genome of the hookworm Oesophagostomum dentatum.</title>
        <authorList>
            <person name="Mitreva M."/>
        </authorList>
    </citation>
    <scope>NUCLEOTIDE SEQUENCE [LARGE SCALE GENOMIC DNA]</scope>
    <source>
        <strain evidence="1 2">OD-Hann</strain>
    </source>
</reference>